<keyword evidence="3" id="KW-1185">Reference proteome</keyword>
<reference evidence="2 3" key="1">
    <citation type="submission" date="2016-08" db="EMBL/GenBank/DDBJ databases">
        <title>Analysis of Carbohydrate Active Enzymes in Thermogemmatispora T81 Reveals Carbohydrate Degradation Ability.</title>
        <authorList>
            <person name="Tomazini A."/>
            <person name="Lal S."/>
            <person name="Stott M."/>
            <person name="Henrissat B."/>
            <person name="Polikarpov I."/>
            <person name="Sparling R."/>
            <person name="Levin D.B."/>
        </authorList>
    </citation>
    <scope>NUCLEOTIDE SEQUENCE [LARGE SCALE GENOMIC DNA]</scope>
    <source>
        <strain evidence="2 3">T81</strain>
    </source>
</reference>
<dbReference type="PANTHER" id="PTHR30411">
    <property type="entry name" value="CYTOPLASMIC PROTEIN"/>
    <property type="match status" value="1"/>
</dbReference>
<comment type="caution">
    <text evidence="2">The sequence shown here is derived from an EMBL/GenBank/DDBJ whole genome shotgun (WGS) entry which is preliminary data.</text>
</comment>
<dbReference type="GO" id="GO:0002161">
    <property type="term" value="F:aminoacyl-tRNA deacylase activity"/>
    <property type="evidence" value="ECO:0007669"/>
    <property type="project" value="InterPro"/>
</dbReference>
<dbReference type="Gene3D" id="3.90.960.10">
    <property type="entry name" value="YbaK/aminoacyl-tRNA synthetase-associated domain"/>
    <property type="match status" value="1"/>
</dbReference>
<proteinExistence type="predicted"/>
<dbReference type="RefSeq" id="WP_112426453.1">
    <property type="nucleotide sequence ID" value="NZ_MCIF01000002.1"/>
</dbReference>
<dbReference type="InterPro" id="IPR036754">
    <property type="entry name" value="YbaK/aa-tRNA-synt-asso_dom_sf"/>
</dbReference>
<dbReference type="Pfam" id="PF04073">
    <property type="entry name" value="tRNA_edit"/>
    <property type="match status" value="1"/>
</dbReference>
<dbReference type="InterPro" id="IPR007214">
    <property type="entry name" value="YbaK/aa-tRNA-synth-assoc-dom"/>
</dbReference>
<dbReference type="EMBL" id="MCIF01000002">
    <property type="protein sequence ID" value="RAQ94501.1"/>
    <property type="molecule type" value="Genomic_DNA"/>
</dbReference>
<dbReference type="AlphaFoldDB" id="A0A328VCH9"/>
<evidence type="ECO:0000313" key="3">
    <source>
        <dbReference type="Proteomes" id="UP000248706"/>
    </source>
</evidence>
<dbReference type="PANTHER" id="PTHR30411:SF1">
    <property type="entry name" value="CYTOPLASMIC PROTEIN"/>
    <property type="match status" value="1"/>
</dbReference>
<dbReference type="Proteomes" id="UP000248706">
    <property type="component" value="Unassembled WGS sequence"/>
</dbReference>
<feature type="domain" description="YbaK/aminoacyl-tRNA synthetase-associated" evidence="1">
    <location>
        <begin position="36"/>
        <end position="152"/>
    </location>
</feature>
<dbReference type="SUPFAM" id="SSF55826">
    <property type="entry name" value="YbaK/ProRS associated domain"/>
    <property type="match status" value="1"/>
</dbReference>
<gene>
    <name evidence="2" type="ORF">A4R35_03075</name>
</gene>
<protein>
    <submittedName>
        <fullName evidence="2">Prolyl-tRNA editing protein</fullName>
    </submittedName>
</protein>
<sequence>MSAEQFAHLSPAARRVQEVLTAGGFHCEVVELPTSTRTASEAARAVGCALGQIVKSLVFRGRESGRPILVEASGANRVDERRLGELVGEPIERADADFVKERTGFAIGGVPPVGHREPLETFIDEDLLHYERIWAAAGTPSALFALTPAELQAMTGGRVAAIKQQS</sequence>
<dbReference type="CDD" id="cd04333">
    <property type="entry name" value="ProX_deacylase"/>
    <property type="match status" value="1"/>
</dbReference>
<organism evidence="2 3">
    <name type="scientific">Thermogemmatispora tikiterensis</name>
    <dbReference type="NCBI Taxonomy" id="1825093"/>
    <lineage>
        <taxon>Bacteria</taxon>
        <taxon>Bacillati</taxon>
        <taxon>Chloroflexota</taxon>
        <taxon>Ktedonobacteria</taxon>
        <taxon>Thermogemmatisporales</taxon>
        <taxon>Thermogemmatisporaceae</taxon>
        <taxon>Thermogemmatispora</taxon>
    </lineage>
</organism>
<evidence type="ECO:0000259" key="1">
    <source>
        <dbReference type="Pfam" id="PF04073"/>
    </source>
</evidence>
<name>A0A328VCH9_9CHLR</name>
<dbReference type="OrthoDB" id="9798760at2"/>
<accession>A0A328VCH9</accession>
<evidence type="ECO:0000313" key="2">
    <source>
        <dbReference type="EMBL" id="RAQ94501.1"/>
    </source>
</evidence>